<accession>A0A9P0MFG2</accession>
<protein>
    <submittedName>
        <fullName evidence="1">Uncharacterized protein</fullName>
    </submittedName>
</protein>
<keyword evidence="2" id="KW-1185">Reference proteome</keyword>
<comment type="caution">
    <text evidence="1">The sequence shown here is derived from an EMBL/GenBank/DDBJ whole genome shotgun (WGS) entry which is preliminary data.</text>
</comment>
<reference evidence="1" key="1">
    <citation type="submission" date="2022-03" db="EMBL/GenBank/DDBJ databases">
        <authorList>
            <person name="Sayadi A."/>
        </authorList>
    </citation>
    <scope>NUCLEOTIDE SEQUENCE</scope>
</reference>
<gene>
    <name evidence="1" type="ORF">ACAOBT_LOCUS33235</name>
</gene>
<dbReference type="Proteomes" id="UP001152888">
    <property type="component" value="Unassembled WGS sequence"/>
</dbReference>
<name>A0A9P0MFG2_ACAOB</name>
<dbReference type="EMBL" id="CAKOFQ010008274">
    <property type="protein sequence ID" value="CAH2013145.1"/>
    <property type="molecule type" value="Genomic_DNA"/>
</dbReference>
<evidence type="ECO:0000313" key="2">
    <source>
        <dbReference type="Proteomes" id="UP001152888"/>
    </source>
</evidence>
<organism evidence="1 2">
    <name type="scientific">Acanthoscelides obtectus</name>
    <name type="common">Bean weevil</name>
    <name type="synonym">Bruchus obtectus</name>
    <dbReference type="NCBI Taxonomy" id="200917"/>
    <lineage>
        <taxon>Eukaryota</taxon>
        <taxon>Metazoa</taxon>
        <taxon>Ecdysozoa</taxon>
        <taxon>Arthropoda</taxon>
        <taxon>Hexapoda</taxon>
        <taxon>Insecta</taxon>
        <taxon>Pterygota</taxon>
        <taxon>Neoptera</taxon>
        <taxon>Endopterygota</taxon>
        <taxon>Coleoptera</taxon>
        <taxon>Polyphaga</taxon>
        <taxon>Cucujiformia</taxon>
        <taxon>Chrysomeloidea</taxon>
        <taxon>Chrysomelidae</taxon>
        <taxon>Bruchinae</taxon>
        <taxon>Bruchini</taxon>
        <taxon>Acanthoscelides</taxon>
    </lineage>
</organism>
<dbReference type="AlphaFoldDB" id="A0A9P0MFG2"/>
<proteinExistence type="predicted"/>
<feature type="non-terminal residue" evidence="1">
    <location>
        <position position="196"/>
    </location>
</feature>
<sequence length="196" mass="22689">VNVFSGTASCVSEDKFVGSKACGFVPCAIVALDSIGWDIKGVFVRIFRHVLWVQQQHEKRRKKRDYVDGRSVSPYSQYISEVAPSASEPHGQPHYRAIPSVSFPDPLFREQWYLCADFHSYKTRHCYNLVLPTNRLGRTNSEDIKLYNVLPDEVRSLQLSRFKCKLKSVLTRAWISSFQKYYALARDRQAFLNKFN</sequence>
<dbReference type="OrthoDB" id="300641at2759"/>
<evidence type="ECO:0000313" key="1">
    <source>
        <dbReference type="EMBL" id="CAH2013145.1"/>
    </source>
</evidence>